<dbReference type="InterPro" id="IPR025617">
    <property type="entry name" value="YqzL"/>
</dbReference>
<accession>A0A556PTN4</accession>
<dbReference type="EMBL" id="VMHE01000001">
    <property type="protein sequence ID" value="TSJ67738.1"/>
    <property type="molecule type" value="Genomic_DNA"/>
</dbReference>
<feature type="region of interest" description="Disordered" evidence="1">
    <location>
        <begin position="28"/>
        <end position="47"/>
    </location>
</feature>
<keyword evidence="3" id="KW-1185">Reference proteome</keyword>
<dbReference type="RefSeq" id="WP_144087497.1">
    <property type="nucleotide sequence ID" value="NZ_VMHE01000001.1"/>
</dbReference>
<comment type="caution">
    <text evidence="2">The sequence shown here is derived from an EMBL/GenBank/DDBJ whole genome shotgun (WGS) entry which is preliminary data.</text>
</comment>
<reference evidence="2 3" key="1">
    <citation type="submission" date="2019-07" db="EMBL/GenBank/DDBJ databases">
        <title>Allobacillus sp. nov. SKP isolated from shrimp paste of Euphausiacea.</title>
        <authorList>
            <person name="Kanchanasin P."/>
            <person name="Tanasupawat S."/>
            <person name="Shi W."/>
            <person name="Wu L."/>
            <person name="Ma J."/>
        </authorList>
    </citation>
    <scope>NUCLEOTIDE SEQUENCE [LARGE SCALE GENOMIC DNA]</scope>
    <source>
        <strain evidence="2 3">SKP4-8</strain>
    </source>
</reference>
<dbReference type="AlphaFoldDB" id="A0A556PTN4"/>
<name>A0A556PTN4_9BACI</name>
<dbReference type="Pfam" id="PF14006">
    <property type="entry name" value="YqzL"/>
    <property type="match status" value="1"/>
</dbReference>
<feature type="compositionally biased region" description="Polar residues" evidence="1">
    <location>
        <begin position="38"/>
        <end position="47"/>
    </location>
</feature>
<protein>
    <submittedName>
        <fullName evidence="2">YqzL family protein</fullName>
    </submittedName>
</protein>
<sequence>MSELPWKLFEKTGNLEAYLLMKQVEEVNEEPDDELEQITPSTQIETK</sequence>
<dbReference type="Proteomes" id="UP000316425">
    <property type="component" value="Unassembled WGS sequence"/>
</dbReference>
<evidence type="ECO:0000313" key="2">
    <source>
        <dbReference type="EMBL" id="TSJ67738.1"/>
    </source>
</evidence>
<evidence type="ECO:0000256" key="1">
    <source>
        <dbReference type="SAM" id="MobiDB-lite"/>
    </source>
</evidence>
<organism evidence="2 3">
    <name type="scientific">Allobacillus salarius</name>
    <dbReference type="NCBI Taxonomy" id="1955272"/>
    <lineage>
        <taxon>Bacteria</taxon>
        <taxon>Bacillati</taxon>
        <taxon>Bacillota</taxon>
        <taxon>Bacilli</taxon>
        <taxon>Bacillales</taxon>
        <taxon>Bacillaceae</taxon>
        <taxon>Allobacillus</taxon>
    </lineage>
</organism>
<proteinExistence type="predicted"/>
<gene>
    <name evidence="2" type="ORF">FPQ13_01340</name>
</gene>
<evidence type="ECO:0000313" key="3">
    <source>
        <dbReference type="Proteomes" id="UP000316425"/>
    </source>
</evidence>